<evidence type="ECO:0000313" key="2">
    <source>
        <dbReference type="EMBL" id="KAA0971237.1"/>
    </source>
</evidence>
<dbReference type="CDD" id="cd03801">
    <property type="entry name" value="GT4_PimA-like"/>
    <property type="match status" value="1"/>
</dbReference>
<dbReference type="InterPro" id="IPR001296">
    <property type="entry name" value="Glyco_trans_1"/>
</dbReference>
<dbReference type="Pfam" id="PF00534">
    <property type="entry name" value="Glycos_transf_1"/>
    <property type="match status" value="1"/>
</dbReference>
<evidence type="ECO:0000259" key="1">
    <source>
        <dbReference type="Pfam" id="PF00534"/>
    </source>
</evidence>
<dbReference type="Gene3D" id="3.40.50.2000">
    <property type="entry name" value="Glycogen Phosphorylase B"/>
    <property type="match status" value="2"/>
</dbReference>
<dbReference type="PANTHER" id="PTHR45947:SF3">
    <property type="entry name" value="SULFOQUINOVOSYL TRANSFERASE SQD2"/>
    <property type="match status" value="1"/>
</dbReference>
<name>A0A5B0DWN9_9HYPH</name>
<keyword evidence="3" id="KW-1185">Reference proteome</keyword>
<dbReference type="Proteomes" id="UP000324738">
    <property type="component" value="Unassembled WGS sequence"/>
</dbReference>
<dbReference type="OrthoDB" id="9790710at2"/>
<dbReference type="EMBL" id="VTWH01000002">
    <property type="protein sequence ID" value="KAA0971237.1"/>
    <property type="molecule type" value="Genomic_DNA"/>
</dbReference>
<protein>
    <submittedName>
        <fullName evidence="2">Glycosyltransferase family 4 protein</fullName>
    </submittedName>
</protein>
<dbReference type="GO" id="GO:0016757">
    <property type="term" value="F:glycosyltransferase activity"/>
    <property type="evidence" value="ECO:0007669"/>
    <property type="project" value="InterPro"/>
</dbReference>
<dbReference type="PANTHER" id="PTHR45947">
    <property type="entry name" value="SULFOQUINOVOSYL TRANSFERASE SQD2"/>
    <property type="match status" value="1"/>
</dbReference>
<evidence type="ECO:0000313" key="3">
    <source>
        <dbReference type="Proteomes" id="UP000324738"/>
    </source>
</evidence>
<comment type="caution">
    <text evidence="2">The sequence shown here is derived from an EMBL/GenBank/DDBJ whole genome shotgun (WGS) entry which is preliminary data.</text>
</comment>
<keyword evidence="2" id="KW-0808">Transferase</keyword>
<feature type="domain" description="Glycosyl transferase family 1" evidence="1">
    <location>
        <begin position="237"/>
        <end position="392"/>
    </location>
</feature>
<dbReference type="SUPFAM" id="SSF53756">
    <property type="entry name" value="UDP-Glycosyltransferase/glycogen phosphorylase"/>
    <property type="match status" value="1"/>
</dbReference>
<dbReference type="AlphaFoldDB" id="A0A5B0DWN9"/>
<organism evidence="2 3">
    <name type="scientific">Aureimonas fodinaquatilis</name>
    <dbReference type="NCBI Taxonomy" id="2565783"/>
    <lineage>
        <taxon>Bacteria</taxon>
        <taxon>Pseudomonadati</taxon>
        <taxon>Pseudomonadota</taxon>
        <taxon>Alphaproteobacteria</taxon>
        <taxon>Hyphomicrobiales</taxon>
        <taxon>Aurantimonadaceae</taxon>
        <taxon>Aureimonas</taxon>
    </lineage>
</organism>
<sequence length="442" mass="48823">MEQPNKVLIVSEHASMTFGGEASLPWHYFVRLRQRGVEAWLVVHSRTREEIERVLPEALDHIHFIPDTGLNVLAWKLSRYMPAQLSYITVGYASRLSTQLTARKIVRKLVRENNIDVVHQPIPVSPREPSIMSSLGAPVVIGPMNGNMRYPPAFEKSSRSLRVLSSVLGYARKFSEAMHSVMRGKREAAFLLVANERTRLGLPHGCRGQVVTLVENGIDTGLWKPRSYDQPAAQGTRFVFMGRLVDWKAVDILLEAMHRIRDVPGCRLDIIGDGDMRPTLEAQARNLGLTDRVTFLGFQSQEKCASLLAQSDALVLSSLYECGGAVVLEAMASGLPVVATAWGGPADYLDPSCGILVEPTSRETLISGFADAMRALANDPALRQRLGTAAYQKALSQFDWEEKVDQMQLVYRAASQGIALGETRLSRKANDKAQTANSHGFS</sequence>
<reference evidence="2 3" key="1">
    <citation type="submission" date="2019-08" db="EMBL/GenBank/DDBJ databases">
        <title>Aureimonas fodiniaquatilis sp. nov., isolated from a coal mine wastewater.</title>
        <authorList>
            <person name="Kim W."/>
        </authorList>
    </citation>
    <scope>NUCLEOTIDE SEQUENCE [LARGE SCALE GENOMIC DNA]</scope>
    <source>
        <strain evidence="2 3">CAU 1482</strain>
    </source>
</reference>
<accession>A0A5B0DWN9</accession>
<gene>
    <name evidence="2" type="ORF">FPY71_08460</name>
</gene>
<proteinExistence type="predicted"/>
<dbReference type="InterPro" id="IPR050194">
    <property type="entry name" value="Glycosyltransferase_grp1"/>
</dbReference>